<dbReference type="InterPro" id="IPR011990">
    <property type="entry name" value="TPR-like_helical_dom_sf"/>
</dbReference>
<keyword evidence="2" id="KW-1185">Reference proteome</keyword>
<evidence type="ECO:0000313" key="1">
    <source>
        <dbReference type="EMBL" id="KNF03812.1"/>
    </source>
</evidence>
<organism evidence="1 2">
    <name type="scientific">Puccinia striiformis f. sp. tritici PST-78</name>
    <dbReference type="NCBI Taxonomy" id="1165861"/>
    <lineage>
        <taxon>Eukaryota</taxon>
        <taxon>Fungi</taxon>
        <taxon>Dikarya</taxon>
        <taxon>Basidiomycota</taxon>
        <taxon>Pucciniomycotina</taxon>
        <taxon>Pucciniomycetes</taxon>
        <taxon>Pucciniales</taxon>
        <taxon>Pucciniaceae</taxon>
        <taxon>Puccinia</taxon>
    </lineage>
</organism>
<dbReference type="EMBL" id="AJIL01000015">
    <property type="protein sequence ID" value="KNF03812.1"/>
    <property type="molecule type" value="Genomic_DNA"/>
</dbReference>
<proteinExistence type="predicted"/>
<protein>
    <submittedName>
        <fullName evidence="1">Uncharacterized protein</fullName>
    </submittedName>
</protein>
<name>A0A0L0VX93_9BASI</name>
<dbReference type="STRING" id="1165861.A0A0L0VX93"/>
<dbReference type="AlphaFoldDB" id="A0A0L0VX93"/>
<accession>A0A0L0VX93</accession>
<reference evidence="2" key="1">
    <citation type="submission" date="2014-03" db="EMBL/GenBank/DDBJ databases">
        <title>The Genome Sequence of Puccinia striiformis f. sp. tritici PST-78.</title>
        <authorList>
            <consortium name="The Broad Institute Genome Sequencing Platform"/>
            <person name="Cuomo C."/>
            <person name="Hulbert S."/>
            <person name="Chen X."/>
            <person name="Walker B."/>
            <person name="Young S.K."/>
            <person name="Zeng Q."/>
            <person name="Gargeya S."/>
            <person name="Fitzgerald M."/>
            <person name="Haas B."/>
            <person name="Abouelleil A."/>
            <person name="Alvarado L."/>
            <person name="Arachchi H.M."/>
            <person name="Berlin A.M."/>
            <person name="Chapman S.B."/>
            <person name="Goldberg J."/>
            <person name="Griggs A."/>
            <person name="Gujja S."/>
            <person name="Hansen M."/>
            <person name="Howarth C."/>
            <person name="Imamovic A."/>
            <person name="Larimer J."/>
            <person name="McCowan C."/>
            <person name="Montmayeur A."/>
            <person name="Murphy C."/>
            <person name="Neiman D."/>
            <person name="Pearson M."/>
            <person name="Priest M."/>
            <person name="Roberts A."/>
            <person name="Saif S."/>
            <person name="Shea T."/>
            <person name="Sisk P."/>
            <person name="Sykes S."/>
            <person name="Wortman J."/>
            <person name="Nusbaum C."/>
            <person name="Birren B."/>
        </authorList>
    </citation>
    <scope>NUCLEOTIDE SEQUENCE [LARGE SCALE GENOMIC DNA]</scope>
    <source>
        <strain evidence="2">race PST-78</strain>
    </source>
</reference>
<sequence>MDIGTKRSTAQSFKDGGNEAFKKANLQAAVEQYTSAIKADASDRVLPCNQAFARL</sequence>
<evidence type="ECO:0000313" key="2">
    <source>
        <dbReference type="Proteomes" id="UP000054564"/>
    </source>
</evidence>
<gene>
    <name evidence="1" type="ORF">PSTG_02906</name>
</gene>
<comment type="caution">
    <text evidence="1">The sequence shown here is derived from an EMBL/GenBank/DDBJ whole genome shotgun (WGS) entry which is preliminary data.</text>
</comment>
<dbReference type="Gene3D" id="1.25.40.10">
    <property type="entry name" value="Tetratricopeptide repeat domain"/>
    <property type="match status" value="1"/>
</dbReference>
<dbReference type="SUPFAM" id="SSF48452">
    <property type="entry name" value="TPR-like"/>
    <property type="match status" value="1"/>
</dbReference>
<dbReference type="Proteomes" id="UP000054564">
    <property type="component" value="Unassembled WGS sequence"/>
</dbReference>